<evidence type="ECO:0000256" key="3">
    <source>
        <dbReference type="SAM" id="Phobius"/>
    </source>
</evidence>
<keyword evidence="3" id="KW-0472">Membrane</keyword>
<gene>
    <name evidence="4" type="ORF">G7Z17_g10438</name>
</gene>
<feature type="transmembrane region" description="Helical" evidence="3">
    <location>
        <begin position="63"/>
        <end position="83"/>
    </location>
</feature>
<dbReference type="EMBL" id="JAANBB010000340">
    <property type="protein sequence ID" value="KAF7543815.1"/>
    <property type="molecule type" value="Genomic_DNA"/>
</dbReference>
<evidence type="ECO:0000256" key="2">
    <source>
        <dbReference type="ARBA" id="ARBA00023180"/>
    </source>
</evidence>
<evidence type="ECO:0000313" key="4">
    <source>
        <dbReference type="EMBL" id="KAF7543815.1"/>
    </source>
</evidence>
<keyword evidence="2" id="KW-0325">Glycoprotein</keyword>
<dbReference type="InterPro" id="IPR011701">
    <property type="entry name" value="MFS"/>
</dbReference>
<dbReference type="SUPFAM" id="SSF103473">
    <property type="entry name" value="MFS general substrate transporter"/>
    <property type="match status" value="1"/>
</dbReference>
<organism evidence="4 5">
    <name type="scientific">Cylindrodendrum hubeiense</name>
    <dbReference type="NCBI Taxonomy" id="595255"/>
    <lineage>
        <taxon>Eukaryota</taxon>
        <taxon>Fungi</taxon>
        <taxon>Dikarya</taxon>
        <taxon>Ascomycota</taxon>
        <taxon>Pezizomycotina</taxon>
        <taxon>Sordariomycetes</taxon>
        <taxon>Hypocreomycetidae</taxon>
        <taxon>Hypocreales</taxon>
        <taxon>Nectriaceae</taxon>
        <taxon>Cylindrodendrum</taxon>
    </lineage>
</organism>
<keyword evidence="3" id="KW-1133">Transmembrane helix</keyword>
<proteinExistence type="predicted"/>
<dbReference type="PANTHER" id="PTHR23520">
    <property type="entry name" value="TRANSPORTER, PUTATIVE (AFU_ORTHOLOGUE AFUA_3G04000)-RELATED"/>
    <property type="match status" value="1"/>
</dbReference>
<dbReference type="Pfam" id="PF07690">
    <property type="entry name" value="MFS_1"/>
    <property type="match status" value="1"/>
</dbReference>
<evidence type="ECO:0008006" key="6">
    <source>
        <dbReference type="Google" id="ProtNLM"/>
    </source>
</evidence>
<dbReference type="Gene3D" id="1.20.1250.20">
    <property type="entry name" value="MFS general substrate transporter like domains"/>
    <property type="match status" value="1"/>
</dbReference>
<dbReference type="OrthoDB" id="10027823at2759"/>
<comment type="caution">
    <text evidence="4">The sequence shown here is derived from an EMBL/GenBank/DDBJ whole genome shotgun (WGS) entry which is preliminary data.</text>
</comment>
<dbReference type="AlphaFoldDB" id="A0A9P5H4V1"/>
<keyword evidence="3" id="KW-0812">Transmembrane</keyword>
<protein>
    <recommendedName>
        <fullName evidence="6">Major facilitator superfamily (MFS) profile domain-containing protein</fullName>
    </recommendedName>
</protein>
<dbReference type="Proteomes" id="UP000722485">
    <property type="component" value="Unassembled WGS sequence"/>
</dbReference>
<dbReference type="GO" id="GO:0016020">
    <property type="term" value="C:membrane"/>
    <property type="evidence" value="ECO:0007669"/>
    <property type="project" value="UniProtKB-SubCell"/>
</dbReference>
<evidence type="ECO:0000313" key="5">
    <source>
        <dbReference type="Proteomes" id="UP000722485"/>
    </source>
</evidence>
<keyword evidence="5" id="KW-1185">Reference proteome</keyword>
<dbReference type="InterPro" id="IPR036259">
    <property type="entry name" value="MFS_trans_sf"/>
</dbReference>
<sequence>MELKRTFARCLSFIGADVIWHSSRNLKLLILLRMVRLLGYGGTTFVLALYLNSLGFQDSDVGVFMTMTLMGDLAISFALTYVGDRMGVRFTAIISALLMCISGIAFATLDNFWLLLLASIAGVINPSANEIDPFKAIEEAAVARLSTPETRNEVFAWWSMLGMLGTATWN</sequence>
<accession>A0A9P5H4V1</accession>
<dbReference type="PANTHER" id="PTHR23520:SF5">
    <property type="entry name" value="TRANSPORTER, PUTATIVE (AFU_ORTHOLOGUE AFUA_3G04000)-RELATED"/>
    <property type="match status" value="1"/>
</dbReference>
<evidence type="ECO:0000256" key="1">
    <source>
        <dbReference type="ARBA" id="ARBA00004141"/>
    </source>
</evidence>
<feature type="transmembrane region" description="Helical" evidence="3">
    <location>
        <begin position="30"/>
        <end position="51"/>
    </location>
</feature>
<feature type="transmembrane region" description="Helical" evidence="3">
    <location>
        <begin position="90"/>
        <end position="109"/>
    </location>
</feature>
<reference evidence="4" key="1">
    <citation type="submission" date="2020-03" db="EMBL/GenBank/DDBJ databases">
        <title>Draft Genome Sequence of Cylindrodendrum hubeiense.</title>
        <authorList>
            <person name="Buettner E."/>
            <person name="Kellner H."/>
        </authorList>
    </citation>
    <scope>NUCLEOTIDE SEQUENCE</scope>
    <source>
        <strain evidence="4">IHI 201604</strain>
    </source>
</reference>
<comment type="subcellular location">
    <subcellularLocation>
        <location evidence="1">Membrane</location>
        <topology evidence="1">Multi-pass membrane protein</topology>
    </subcellularLocation>
</comment>
<name>A0A9P5H4V1_9HYPO</name>
<dbReference type="GO" id="GO:0022857">
    <property type="term" value="F:transmembrane transporter activity"/>
    <property type="evidence" value="ECO:0007669"/>
    <property type="project" value="InterPro"/>
</dbReference>